<dbReference type="AlphaFoldDB" id="A0A1S0TVP4"/>
<evidence type="ECO:0000256" key="1">
    <source>
        <dbReference type="SAM" id="SignalP"/>
    </source>
</evidence>
<dbReference type="CTD" id="9944906"/>
<dbReference type="GeneID" id="9944906"/>
<sequence>IQLLLLFLNVNIVNMKTQYMRYYEVDDRILAFVQHSFKLVNSPYFLRKHILFSSIYSTDRGREMRHEMGSGLGEWEIIGCSRCHVVCFHLNVLVFHRECDCPCHLVRFGHFANWSDRS</sequence>
<feature type="chain" id="PRO_5013294870" evidence="1">
    <location>
        <begin position="16"/>
        <end position="118"/>
    </location>
</feature>
<gene>
    <name evidence="2" type="ORF">LOAG_07486</name>
</gene>
<keyword evidence="1" id="KW-0732">Signal</keyword>
<feature type="non-terminal residue" evidence="2">
    <location>
        <position position="1"/>
    </location>
</feature>
<proteinExistence type="predicted"/>
<feature type="signal peptide" evidence="1">
    <location>
        <begin position="1"/>
        <end position="15"/>
    </location>
</feature>
<dbReference type="EMBL" id="JH712259">
    <property type="protein sequence ID" value="EFO21002.1"/>
    <property type="molecule type" value="Genomic_DNA"/>
</dbReference>
<protein>
    <submittedName>
        <fullName evidence="2">Uncharacterized protein</fullName>
    </submittedName>
</protein>
<dbReference type="KEGG" id="loa:LOAG_07486"/>
<name>A0A1S0TVP4_LOALO</name>
<dbReference type="InParanoid" id="A0A1S0TVP4"/>
<organism evidence="2">
    <name type="scientific">Loa loa</name>
    <name type="common">Eye worm</name>
    <name type="synonym">Filaria loa</name>
    <dbReference type="NCBI Taxonomy" id="7209"/>
    <lineage>
        <taxon>Eukaryota</taxon>
        <taxon>Metazoa</taxon>
        <taxon>Ecdysozoa</taxon>
        <taxon>Nematoda</taxon>
        <taxon>Chromadorea</taxon>
        <taxon>Rhabditida</taxon>
        <taxon>Spirurina</taxon>
        <taxon>Spiruromorpha</taxon>
        <taxon>Filarioidea</taxon>
        <taxon>Onchocercidae</taxon>
        <taxon>Loa</taxon>
    </lineage>
</organism>
<reference evidence="2" key="1">
    <citation type="submission" date="2012-04" db="EMBL/GenBank/DDBJ databases">
        <title>The Genome Sequence of Loa loa.</title>
        <authorList>
            <consortium name="The Broad Institute Genome Sequencing Platform"/>
            <consortium name="Broad Institute Genome Sequencing Center for Infectious Disease"/>
            <person name="Nutman T.B."/>
            <person name="Fink D.L."/>
            <person name="Russ C."/>
            <person name="Young S."/>
            <person name="Zeng Q."/>
            <person name="Gargeya S."/>
            <person name="Alvarado L."/>
            <person name="Berlin A."/>
            <person name="Chapman S.B."/>
            <person name="Chen Z."/>
            <person name="Freedman E."/>
            <person name="Gellesch M."/>
            <person name="Goldberg J."/>
            <person name="Griggs A."/>
            <person name="Gujja S."/>
            <person name="Heilman E.R."/>
            <person name="Heiman D."/>
            <person name="Howarth C."/>
            <person name="Mehta T."/>
            <person name="Neiman D."/>
            <person name="Pearson M."/>
            <person name="Roberts A."/>
            <person name="Saif S."/>
            <person name="Shea T."/>
            <person name="Shenoy N."/>
            <person name="Sisk P."/>
            <person name="Stolte C."/>
            <person name="Sykes S."/>
            <person name="White J."/>
            <person name="Yandava C."/>
            <person name="Haas B."/>
            <person name="Henn M.R."/>
            <person name="Nusbaum C."/>
            <person name="Birren B."/>
        </authorList>
    </citation>
    <scope>NUCLEOTIDE SEQUENCE [LARGE SCALE GENOMIC DNA]</scope>
</reference>
<accession>A0A1S0TVP4</accession>
<dbReference type="RefSeq" id="XP_003143067.1">
    <property type="nucleotide sequence ID" value="XM_003143019.1"/>
</dbReference>
<evidence type="ECO:0000313" key="2">
    <source>
        <dbReference type="EMBL" id="EFO21002.1"/>
    </source>
</evidence>